<accession>A0A6J4K6M8</accession>
<organism evidence="1">
    <name type="scientific">uncultured Armatimonadetes bacterium</name>
    <dbReference type="NCBI Taxonomy" id="157466"/>
    <lineage>
        <taxon>Bacteria</taxon>
        <taxon>Bacillati</taxon>
        <taxon>Armatimonadota</taxon>
        <taxon>environmental samples</taxon>
    </lineage>
</organism>
<dbReference type="GO" id="GO:0004061">
    <property type="term" value="F:arylformamidase activity"/>
    <property type="evidence" value="ECO:0007669"/>
    <property type="project" value="InterPro"/>
</dbReference>
<reference evidence="1" key="1">
    <citation type="submission" date="2020-02" db="EMBL/GenBank/DDBJ databases">
        <authorList>
            <person name="Meier V. D."/>
        </authorList>
    </citation>
    <scope>NUCLEOTIDE SEQUENCE</scope>
    <source>
        <strain evidence="1">AVDCRST_MAG63</strain>
    </source>
</reference>
<name>A0A6J4K6M8_9BACT</name>
<gene>
    <name evidence="1" type="ORF">AVDCRST_MAG63-4843</name>
</gene>
<dbReference type="AlphaFoldDB" id="A0A6J4K6M8"/>
<evidence type="ECO:0008006" key="2">
    <source>
        <dbReference type="Google" id="ProtNLM"/>
    </source>
</evidence>
<proteinExistence type="predicted"/>
<dbReference type="InterPro" id="IPR007325">
    <property type="entry name" value="KFase/CYL"/>
</dbReference>
<dbReference type="Gene3D" id="3.50.30.50">
    <property type="entry name" value="Putative cyclase"/>
    <property type="match status" value="1"/>
</dbReference>
<dbReference type="EMBL" id="CADCTO010000679">
    <property type="protein sequence ID" value="CAA9296884.1"/>
    <property type="molecule type" value="Genomic_DNA"/>
</dbReference>
<dbReference type="SUPFAM" id="SSF102198">
    <property type="entry name" value="Putative cyclase"/>
    <property type="match status" value="1"/>
</dbReference>
<dbReference type="PANTHER" id="PTHR34861:SF10">
    <property type="entry name" value="CYCLASE"/>
    <property type="match status" value="1"/>
</dbReference>
<dbReference type="GO" id="GO:0019441">
    <property type="term" value="P:L-tryptophan catabolic process to kynurenine"/>
    <property type="evidence" value="ECO:0007669"/>
    <property type="project" value="InterPro"/>
</dbReference>
<sequence>MTTFSGVDAFTGGSATVYDLEQPRFDGMPVAEPHRPGYSYVLHRRHGDGYVEGSSEARTGSSGVVMMREHSGTHIDALCHQADRQTLYGGVDAAQVAGSRGYAELGVETVPPIVAAGILIDLPRHRGVDILPEREQIGAEELQRALAADGETLQPGDVALVRTGYDTLWNDSERYLAAAGVAGNASAWLAEQGVVAVGIDNMAWDVEGAFDEEHQVHLPGHILLLARAGIYIIENLDLRGLAAARAVRSTFVCTRLKLTGATGSPVSPIAIVPNAAA</sequence>
<dbReference type="PANTHER" id="PTHR34861">
    <property type="match status" value="1"/>
</dbReference>
<protein>
    <recommendedName>
        <fullName evidence="2">Cyclase family protein</fullName>
    </recommendedName>
</protein>
<dbReference type="InterPro" id="IPR037175">
    <property type="entry name" value="KFase_sf"/>
</dbReference>
<evidence type="ECO:0000313" key="1">
    <source>
        <dbReference type="EMBL" id="CAA9296884.1"/>
    </source>
</evidence>
<dbReference type="Pfam" id="PF04199">
    <property type="entry name" value="Cyclase"/>
    <property type="match status" value="1"/>
</dbReference>